<name>A0A6P7GD37_DIAVI</name>
<dbReference type="AlphaFoldDB" id="A0A6P7GD37"/>
<protein>
    <submittedName>
        <fullName evidence="1">Uncharacterized protein LOC114340751</fullName>
    </submittedName>
</protein>
<proteinExistence type="predicted"/>
<organism evidence="1">
    <name type="scientific">Diabrotica virgifera virgifera</name>
    <name type="common">western corn rootworm</name>
    <dbReference type="NCBI Taxonomy" id="50390"/>
    <lineage>
        <taxon>Eukaryota</taxon>
        <taxon>Metazoa</taxon>
        <taxon>Ecdysozoa</taxon>
        <taxon>Arthropoda</taxon>
        <taxon>Hexapoda</taxon>
        <taxon>Insecta</taxon>
        <taxon>Pterygota</taxon>
        <taxon>Neoptera</taxon>
        <taxon>Endopterygota</taxon>
        <taxon>Coleoptera</taxon>
        <taxon>Polyphaga</taxon>
        <taxon>Cucujiformia</taxon>
        <taxon>Chrysomeloidea</taxon>
        <taxon>Chrysomelidae</taxon>
        <taxon>Galerucinae</taxon>
        <taxon>Diabroticina</taxon>
        <taxon>Diabroticites</taxon>
        <taxon>Diabrotica</taxon>
    </lineage>
</organism>
<reference evidence="1" key="1">
    <citation type="submission" date="2025-08" db="UniProtKB">
        <authorList>
            <consortium name="RefSeq"/>
        </authorList>
    </citation>
    <scope>IDENTIFICATION</scope>
    <source>
        <tissue evidence="1">Whole insect</tissue>
    </source>
</reference>
<dbReference type="InParanoid" id="A0A6P7GD37"/>
<evidence type="ECO:0000313" key="1">
    <source>
        <dbReference type="RefSeq" id="XP_028147321.1"/>
    </source>
</evidence>
<sequence length="120" mass="13702">MDTRFERGFSLAQSLDIIYNDELIDGDIFVEPPDTNVDTDEDSGDEDGGGLVDNLLSRQLRTGAKIRLPNNERIGLKEDYIQNEDIPGRDHNFDSEVKNWISDRLLEPRNQPQWLKGADL</sequence>
<accession>A0A6P7GD37</accession>
<dbReference type="RefSeq" id="XP_028147321.1">
    <property type="nucleotide sequence ID" value="XM_028291520.1"/>
</dbReference>
<gene>
    <name evidence="1" type="primary">LOC114340751</name>
</gene>